<keyword evidence="2" id="KW-0964">Secreted</keyword>
<dbReference type="PANTHER" id="PTHR32305:SF15">
    <property type="entry name" value="PROTEIN RHSA-RELATED"/>
    <property type="match status" value="1"/>
</dbReference>
<dbReference type="SUPFAM" id="SSF69318">
    <property type="entry name" value="Integrin alpha N-terminal domain"/>
    <property type="match status" value="1"/>
</dbReference>
<evidence type="ECO:0000259" key="6">
    <source>
        <dbReference type="Pfam" id="PF12256"/>
    </source>
</evidence>
<dbReference type="InterPro" id="IPR022385">
    <property type="entry name" value="Rhs_assc_core"/>
</dbReference>
<dbReference type="GO" id="GO:0005737">
    <property type="term" value="C:cytoplasm"/>
    <property type="evidence" value="ECO:0007669"/>
    <property type="project" value="InterPro"/>
</dbReference>
<dbReference type="Pfam" id="PF12256">
    <property type="entry name" value="TcdB_toxin_midN"/>
    <property type="match status" value="1"/>
</dbReference>
<dbReference type="RefSeq" id="WP_090789834.1">
    <property type="nucleotide sequence ID" value="NZ_BOND01000026.1"/>
</dbReference>
<dbReference type="PANTHER" id="PTHR32305">
    <property type="match status" value="1"/>
</dbReference>
<dbReference type="Proteomes" id="UP000199632">
    <property type="component" value="Unassembled WGS sequence"/>
</dbReference>
<dbReference type="NCBIfam" id="TIGR03696">
    <property type="entry name" value="Rhs_assc_core"/>
    <property type="match status" value="1"/>
</dbReference>
<sequence>MAARHEEASASAATIGGGFAPPVPQLAAPAVSLPPAGGAIRGIGETFGTNAFTGTAGLTVPIATSPGRSGFGPALTLAYDSGYGDGPFGPGWALSAPMISRRTDRGLPRYDDSDVFLLSGAEDLVPVLEPDGRGGWRPVTTTDPPHAPGFRIDRFRPRTEGLFARIERWTRRSDGDVHWRSTSRDNVTHRYGERPDARIADPDDPGRVFSWLLCRSDDGTGNAIVYDYLADSDDGVDLGKAHERHRTSAQRAANRYLKRIRYGNRNSTRVEPEPDGWLFEVVFDYGDHGADVPTPAADRPLPARAHPFSSYRAGFEVRGYRLCRRVLVFHHVPDEPAVGTDCLVRATEFGYTDRGAAGEFLTTVTQRGYRRRDAGGYHDAALPPLELAYSPGEFRGEVHEVNAGNLPAGSAAEGHRWVDLDGDGIAGVLATGTDAWYYTPNLGAGRLGAMREVPGMPSPAVSTPARPRLLDLDGDGRLDVVTSGGGAHGRLTRTVDGGWEPWQPFPFPPAVDLDAPDVTLVDIDGDGLADILVLESDSLTWYPSAGCHGFGPGITLPTGVDDDAGPRLLLSGRSYSVHLADMSGDGLADLVRIGNGELCYYPNLGYGRFGAKVAMDGAPWFESAELFDPDRLRLADVFGSGVTDILYLASDGIRLHLNDNGNGFVAYGILPGLPPPQATETVQTVDLLGAGTACLVWSSTHPDDAGRAMRYADLTGGVKPHLLERVVNNLGAETVIRYASSTRFSLADAAAGRPWLTRLPFPVQLVERVETLDRISGNRFVRRFAYHHGYFDGIDREFRGFGMTEQWDTEELSAIAPVDLTANLDPASHVPPVLTRIWTHTGAFAEVAGGDLAAAYAPEFWTEPELANPAPSTLATAILLSDGTRLPHHPDTEELREAYRALRGSPLRQEVYALDGSAEQDLPYTVTTTSYAVELLQPAAGQRHAVCLRRPAETVTASYERTRDPDPRVGHEVALDVDGYGNVTRGVSVAYPRRRPGAGLDPRLPSWAADAVLAAQETPAVVVTSNRFTNAVDDAATYRSPLIAESHAEELTGIETAPPALLRPEALRALADGAVPAGRRTIRRSRVRYRSDDLSGPLPLGTLESLGLPYRTEQLAVTDALLDTVLRRDGVALLTDPAAVLRDECGYLPDDDGTWWAPSGQAVFGASAATDFYLPAGFTDPHGNTTTVDYDRHRLLPVEVTDALGNTVTAANDYRVLAPVRVTDPNGAVSEALFDALGMVAATARRGRPGDPRGSTLEGVDPDPADTTVAAYLADPVGAAAALLGGAGTRLVYDLFAYARTSGEAQPRAPVSATLARESYDGEPTRIAQALAYSDGFGRALQTKALAAGGRWVASGWTIVNNKGLPVRRYEPFFTATHLFEPDVRAGVSPIVCYDPVGRVVATVHPDHTWAKVAFDPWRQDSWDGCDTVLIADPRTDSDVGGHLARLPVEDVLPTWHTAHATDPAAGAHADTPAQEYLDPMGRAVLAVAHNRVPGGPADLLQPILVVLDVEGNRREVVDALGRSAERYAYDLAGRVLHTASSDAGERWALGDATGRPRYAWNSRGLRHRSTYDALLRPAATYLDDGGEAEALVARTEYGESLDRAAAAAAYALGRVHRVCDGAGTVTTQAYDFAGNPVAVARRLVADPVVLPDWDGTVPLGEESFATVTAYDALDRPVLTTAPDGSRVRPVYDEGGLLAGVDVALAGTEDWESYVMSIAYTAKGQRERISYGNGAVTAHEYDRTTQRLVSTRTVRAGRSLQSLAYTYDAVGNTLRITDTAQQTAFFRNTVVEPSADYTYDATYRLVAATGREHLGQLGGPVPPGPYDIGAVGHDQPGDGLAMGRYTETYDYDATGNILAVQHLGSDSAHPGWTRRYAYQADNRLASTVVGSGPAETYSYDQHGSMTSMPHLPLMVWDHADQLRATARQVVHTGLPETTWFGYDGGGQRVRWVTLRSAGPAQEPTRKSERIYVGGFEVYREYDGSGTVVTLERLSLSVLDGTKRIALAERRTLGDDGTTELLVRFQLGNQLGSACLELGADGEVISYEEYHPYGSTSYQAVDPAARAAVKRYRFTGMERDESTGLEYHSARYYAPWLGRWTAADPAGLADGVNRYAYVRGRPVHAVDPGGRQSWEWDSSRGYSDDIAEWAGPQLKEWSDSARDWLVNAAVGNSPFAGVNEALGDVSVGITGADSSVYVDMTFEGSVSWVTNIVSLAGSGLTAPAAPAARPAAVRQAASTGMETALGRSRAVLDDLAAAVPDFASMQQRMYPAKAATGPAAGGSEFTVAQALQIFQKWVDAAPTKIHQVLPEIYGRGPGKQITMEIPQGVTFSVHAVESMKVPATYSPAAMEQGAVWTANSLSHVMLRRDVLWSEESIVSALTHEFYEILSLRTLLTERQYQNGFTTRQLYELTQHVNPDMAEDGLRPLAKMLSQGDWIPNLHWSANDVADYYVRVMRNDLP</sequence>
<dbReference type="Pfam" id="PF13517">
    <property type="entry name" value="FG-GAP_3"/>
    <property type="match status" value="1"/>
</dbReference>
<evidence type="ECO:0000256" key="4">
    <source>
        <dbReference type="ARBA" id="ARBA00023026"/>
    </source>
</evidence>
<protein>
    <submittedName>
        <fullName evidence="7">RHS repeat-associated core domain-containing protein</fullName>
    </submittedName>
</protein>
<dbReference type="STRING" id="137265.SAMN05421684_2223"/>
<gene>
    <name evidence="7" type="ORF">SAMN05421684_2223</name>
</gene>
<dbReference type="Gene3D" id="2.180.10.10">
    <property type="entry name" value="RHS repeat-associated core"/>
    <property type="match status" value="1"/>
</dbReference>
<evidence type="ECO:0000313" key="7">
    <source>
        <dbReference type="EMBL" id="SDY90752.1"/>
    </source>
</evidence>
<dbReference type="InterPro" id="IPR003284">
    <property type="entry name" value="Sal_SpvB"/>
</dbReference>
<reference evidence="8" key="1">
    <citation type="submission" date="2016-10" db="EMBL/GenBank/DDBJ databases">
        <authorList>
            <person name="Varghese N."/>
            <person name="Submissions S."/>
        </authorList>
    </citation>
    <scope>NUCLEOTIDE SEQUENCE [LARGE SCALE GENOMIC DNA]</scope>
    <source>
        <strain evidence="8">DSM 44718</strain>
    </source>
</reference>
<evidence type="ECO:0000256" key="2">
    <source>
        <dbReference type="ARBA" id="ARBA00022525"/>
    </source>
</evidence>
<keyword evidence="3" id="KW-0732">Signal</keyword>
<dbReference type="InterPro" id="IPR028994">
    <property type="entry name" value="Integrin_alpha_N"/>
</dbReference>
<dbReference type="InterPro" id="IPR022044">
    <property type="entry name" value="TcdB_toxin_mid/C"/>
</dbReference>
<keyword evidence="8" id="KW-1185">Reference proteome</keyword>
<dbReference type="GO" id="GO:0005576">
    <property type="term" value="C:extracellular region"/>
    <property type="evidence" value="ECO:0007669"/>
    <property type="project" value="UniProtKB-SubCell"/>
</dbReference>
<feature type="domain" description="Insecticide toxin TcdB middle/N-terminal" evidence="6">
    <location>
        <begin position="678"/>
        <end position="810"/>
    </location>
</feature>
<name>A0A1H3NPC4_9ACTN</name>
<dbReference type="InterPro" id="IPR013517">
    <property type="entry name" value="FG-GAP"/>
</dbReference>
<feature type="domain" description="Insecticide toxin TcdB middle/C-terminal" evidence="5">
    <location>
        <begin position="898"/>
        <end position="1035"/>
    </location>
</feature>
<dbReference type="Pfam" id="PF12255">
    <property type="entry name" value="TcdB_toxin_midC"/>
    <property type="match status" value="1"/>
</dbReference>
<dbReference type="InterPro" id="IPR022045">
    <property type="entry name" value="TcdB_toxin_mid/N"/>
</dbReference>
<accession>A0A1H3NPC4</accession>
<dbReference type="InterPro" id="IPR050708">
    <property type="entry name" value="T6SS_VgrG/RHS"/>
</dbReference>
<dbReference type="PRINTS" id="PR01341">
    <property type="entry name" value="SALSPVBPROT"/>
</dbReference>
<dbReference type="EMBL" id="FNQB01000001">
    <property type="protein sequence ID" value="SDY90752.1"/>
    <property type="molecule type" value="Genomic_DNA"/>
</dbReference>
<dbReference type="OrthoDB" id="9765204at2"/>
<evidence type="ECO:0000256" key="3">
    <source>
        <dbReference type="ARBA" id="ARBA00022729"/>
    </source>
</evidence>
<dbReference type="Pfam" id="PF03534">
    <property type="entry name" value="SpvB"/>
    <property type="match status" value="1"/>
</dbReference>
<organism evidence="7 8">
    <name type="scientific">Asanoa ishikariensis</name>
    <dbReference type="NCBI Taxonomy" id="137265"/>
    <lineage>
        <taxon>Bacteria</taxon>
        <taxon>Bacillati</taxon>
        <taxon>Actinomycetota</taxon>
        <taxon>Actinomycetes</taxon>
        <taxon>Micromonosporales</taxon>
        <taxon>Micromonosporaceae</taxon>
        <taxon>Asanoa</taxon>
    </lineage>
</organism>
<comment type="subcellular location">
    <subcellularLocation>
        <location evidence="1">Secreted</location>
    </subcellularLocation>
</comment>
<evidence type="ECO:0000259" key="5">
    <source>
        <dbReference type="Pfam" id="PF12255"/>
    </source>
</evidence>
<evidence type="ECO:0000313" key="8">
    <source>
        <dbReference type="Proteomes" id="UP000199632"/>
    </source>
</evidence>
<proteinExistence type="predicted"/>
<keyword evidence="4" id="KW-0843">Virulence</keyword>
<evidence type="ECO:0000256" key="1">
    <source>
        <dbReference type="ARBA" id="ARBA00004613"/>
    </source>
</evidence>